<dbReference type="PANTHER" id="PTHR42840:SF5">
    <property type="entry name" value="NAD(P)-BINDING ROSSMANN-FOLD SUPERFAMILY PROTEIN"/>
    <property type="match status" value="1"/>
</dbReference>
<protein>
    <submittedName>
        <fullName evidence="3">Uncharacterized protein</fullName>
    </submittedName>
</protein>
<dbReference type="SUPFAM" id="SSF51735">
    <property type="entry name" value="NAD(P)-binding Rossmann-fold domains"/>
    <property type="match status" value="1"/>
</dbReference>
<dbReference type="Pfam" id="PF01408">
    <property type="entry name" value="GFO_IDH_MocA"/>
    <property type="match status" value="1"/>
</dbReference>
<evidence type="ECO:0000259" key="2">
    <source>
        <dbReference type="Pfam" id="PF02894"/>
    </source>
</evidence>
<organism evidence="3 4">
    <name type="scientific">Arxiozyma heterogenica</name>
    <dbReference type="NCBI Taxonomy" id="278026"/>
    <lineage>
        <taxon>Eukaryota</taxon>
        <taxon>Fungi</taxon>
        <taxon>Dikarya</taxon>
        <taxon>Ascomycota</taxon>
        <taxon>Saccharomycotina</taxon>
        <taxon>Saccharomycetes</taxon>
        <taxon>Saccharomycetales</taxon>
        <taxon>Saccharomycetaceae</taxon>
        <taxon>Arxiozyma</taxon>
    </lineage>
</organism>
<dbReference type="EMBL" id="JAWIZZ010000045">
    <property type="protein sequence ID" value="KAK5780236.1"/>
    <property type="molecule type" value="Genomic_DNA"/>
</dbReference>
<evidence type="ECO:0000313" key="3">
    <source>
        <dbReference type="EMBL" id="KAK5780236.1"/>
    </source>
</evidence>
<dbReference type="AlphaFoldDB" id="A0AAN8A8K1"/>
<comment type="caution">
    <text evidence="3">The sequence shown here is derived from an EMBL/GenBank/DDBJ whole genome shotgun (WGS) entry which is preliminary data.</text>
</comment>
<gene>
    <name evidence="3" type="ORF">RI543_002781</name>
</gene>
<dbReference type="GO" id="GO:0006740">
    <property type="term" value="P:NADPH regeneration"/>
    <property type="evidence" value="ECO:0007669"/>
    <property type="project" value="TreeGrafter"/>
</dbReference>
<dbReference type="PANTHER" id="PTHR42840">
    <property type="entry name" value="NAD(P)-BINDING ROSSMANN-FOLD SUPERFAMILY PROTEIN-RELATED"/>
    <property type="match status" value="1"/>
</dbReference>
<evidence type="ECO:0000259" key="1">
    <source>
        <dbReference type="Pfam" id="PF01408"/>
    </source>
</evidence>
<dbReference type="Gene3D" id="3.30.360.10">
    <property type="entry name" value="Dihydrodipicolinate Reductase, domain 2"/>
    <property type="match status" value="1"/>
</dbReference>
<reference evidence="4" key="1">
    <citation type="submission" date="2023-07" db="EMBL/GenBank/DDBJ databases">
        <title>A draft genome of Kazachstania heterogenica Y-27499.</title>
        <authorList>
            <person name="Donic C."/>
            <person name="Kralova J.S."/>
            <person name="Fidel L."/>
            <person name="Ben-Dor S."/>
            <person name="Jung S."/>
        </authorList>
    </citation>
    <scope>NUCLEOTIDE SEQUENCE [LARGE SCALE GENOMIC DNA]</scope>
    <source>
        <strain evidence="4">Y27499</strain>
    </source>
</reference>
<feature type="domain" description="Gfo/Idh/MocA-like oxidoreductase N-terminal" evidence="1">
    <location>
        <begin position="5"/>
        <end position="124"/>
    </location>
</feature>
<dbReference type="GO" id="GO:0005737">
    <property type="term" value="C:cytoplasm"/>
    <property type="evidence" value="ECO:0007669"/>
    <property type="project" value="TreeGrafter"/>
</dbReference>
<keyword evidence="4" id="KW-1185">Reference proteome</keyword>
<evidence type="ECO:0000313" key="4">
    <source>
        <dbReference type="Proteomes" id="UP001306508"/>
    </source>
</evidence>
<proteinExistence type="predicted"/>
<dbReference type="GO" id="GO:0000166">
    <property type="term" value="F:nucleotide binding"/>
    <property type="evidence" value="ECO:0007669"/>
    <property type="project" value="InterPro"/>
</dbReference>
<dbReference type="SUPFAM" id="SSF55347">
    <property type="entry name" value="Glyceraldehyde-3-phosphate dehydrogenase-like, C-terminal domain"/>
    <property type="match status" value="1"/>
</dbReference>
<dbReference type="Pfam" id="PF02894">
    <property type="entry name" value="GFO_IDH_MocA_C"/>
    <property type="match status" value="1"/>
</dbReference>
<sequence>MSPVLKVGVVGTGIFARDRHLLSYQEYPEDFKVVAAFNRTKSKAIEFAKLAGIPEEKIYDTIEEIMNDKDIDYIDALLPVQFNVDTVKKAIAANKPIILEKPIAATMQQAKELVQLAETTDLPIAIGENWLYLNSIEVAKKHLERIGPIISFTHNSTGPFISNNKYLTTSWRQNPEHIGGFLSDGGVHQLALATSLVGEFESVSALTKQVRKESGTDDIVFATVKIKDSDVIGTFTYGSAFGATEKSVFLKIYGINGSIVVDVSNKSKPVVKVRLGSFAETASEEEVYAVPFDESFGVNTEFLNFHEAVAKKDKTLVKSTPRVAFHHLACVSAFLESSSKNGDHVKVETL</sequence>
<feature type="domain" description="Gfo/Idh/MocA-like oxidoreductase C-terminal" evidence="2">
    <location>
        <begin position="144"/>
        <end position="346"/>
    </location>
</feature>
<dbReference type="InterPro" id="IPR036291">
    <property type="entry name" value="NAD(P)-bd_dom_sf"/>
</dbReference>
<dbReference type="Gene3D" id="3.40.50.720">
    <property type="entry name" value="NAD(P)-binding Rossmann-like Domain"/>
    <property type="match status" value="1"/>
</dbReference>
<dbReference type="InterPro" id="IPR004104">
    <property type="entry name" value="Gfo/Idh/MocA-like_OxRdtase_C"/>
</dbReference>
<dbReference type="Proteomes" id="UP001306508">
    <property type="component" value="Unassembled WGS sequence"/>
</dbReference>
<dbReference type="InterPro" id="IPR000683">
    <property type="entry name" value="Gfo/Idh/MocA-like_OxRdtase_N"/>
</dbReference>
<dbReference type="GO" id="GO:0016491">
    <property type="term" value="F:oxidoreductase activity"/>
    <property type="evidence" value="ECO:0007669"/>
    <property type="project" value="TreeGrafter"/>
</dbReference>
<name>A0AAN8A8K1_9SACH</name>
<accession>A0AAN8A8K1</accession>